<accession>A0ABU5SWX1</accession>
<reference evidence="2 3" key="1">
    <citation type="submission" date="2023-12" db="EMBL/GenBank/DDBJ databases">
        <title>Baltic Sea Cyanobacteria.</title>
        <authorList>
            <person name="Delbaje E."/>
            <person name="Fewer D.P."/>
            <person name="Shishido T.K."/>
        </authorList>
    </citation>
    <scope>NUCLEOTIDE SEQUENCE [LARGE SCALE GENOMIC DNA]</scope>
    <source>
        <strain evidence="2 3">UHCC 0281</strain>
    </source>
</reference>
<keyword evidence="3" id="KW-1185">Reference proteome</keyword>
<organism evidence="2 3">
    <name type="scientific">Cyanobium gracile UHCC 0281</name>
    <dbReference type="NCBI Taxonomy" id="3110309"/>
    <lineage>
        <taxon>Bacteria</taxon>
        <taxon>Bacillati</taxon>
        <taxon>Cyanobacteriota</taxon>
        <taxon>Cyanophyceae</taxon>
        <taxon>Synechococcales</taxon>
        <taxon>Prochlorococcaceae</taxon>
        <taxon>Cyanobium</taxon>
    </lineage>
</organism>
<name>A0ABU5SWX1_9CYAN</name>
<gene>
    <name evidence="2" type="ORF">VB739_10705</name>
</gene>
<evidence type="ECO:0000313" key="2">
    <source>
        <dbReference type="EMBL" id="MEA5443019.1"/>
    </source>
</evidence>
<comment type="caution">
    <text evidence="2">The sequence shown here is derived from an EMBL/GenBank/DDBJ whole genome shotgun (WGS) entry which is preliminary data.</text>
</comment>
<dbReference type="RefSeq" id="WP_323357042.1">
    <property type="nucleotide sequence ID" value="NZ_JAYGHY010000034.1"/>
</dbReference>
<dbReference type="EMBL" id="JAYGHY010000034">
    <property type="protein sequence ID" value="MEA5443019.1"/>
    <property type="molecule type" value="Genomic_DNA"/>
</dbReference>
<dbReference type="Proteomes" id="UP001302329">
    <property type="component" value="Unassembled WGS sequence"/>
</dbReference>
<keyword evidence="1" id="KW-0472">Membrane</keyword>
<sequence length="505" mass="57932">MARPRWHQTLALPSSGLGRRWDRFVALWAALNLLWVAFDVTYIPLRTFWLQRNLYPLPSVPLVVPLTFIPDITPWVDPIKGIEPHRETQAYQDQFDRLDAALRQGPPGQLSPAQQKLLADQARLTAEMIDSNPMLASGTSGTLEKIKNRLRQRADKDSAKQAAAVLLSPAWLVSHPWEQERLFWRHQVLPLVATTYWRSIDENGRPTDHFWRYDLILFQSVFALDILLRAYRLRRRLPGLSWNRALLRRWIDLPLLLPFWRLLRVVPVLERLHTSGLITIEPIRAVISRGVVALLAVELFEVLALQLIDGLQQLIRSRRWPMRIRALRSHQTVVSNDERELVELVRIWGPLLLVRVAPRLAPELQGVLGHALQQSLQNAIVPPGLRQLQPLLQVEKGLSRQLAGGMVDSLLDLTRSTGERLSRRDDQQLELLQRFIDRFWEELAEALESGPALERSQQLLCTFLEEFKGNYLSQISRAGIEGLIEELDQLMVKGSQGPLEPSDPT</sequence>
<protein>
    <submittedName>
        <fullName evidence="2">Uncharacterized protein</fullName>
    </submittedName>
</protein>
<proteinExistence type="predicted"/>
<feature type="transmembrane region" description="Helical" evidence="1">
    <location>
        <begin position="24"/>
        <end position="45"/>
    </location>
</feature>
<keyword evidence="1" id="KW-1133">Transmembrane helix</keyword>
<evidence type="ECO:0000256" key="1">
    <source>
        <dbReference type="SAM" id="Phobius"/>
    </source>
</evidence>
<keyword evidence="1" id="KW-0812">Transmembrane</keyword>
<evidence type="ECO:0000313" key="3">
    <source>
        <dbReference type="Proteomes" id="UP001302329"/>
    </source>
</evidence>